<dbReference type="KEGG" id="tnr:Thena_1313"/>
<gene>
    <name evidence="10" type="ORF">Thena_1313</name>
</gene>
<dbReference type="InterPro" id="IPR038135">
    <property type="entry name" value="Methylthiotransferase_N_sf"/>
</dbReference>
<dbReference type="CDD" id="cd01335">
    <property type="entry name" value="Radical_SAM"/>
    <property type="match status" value="1"/>
</dbReference>
<evidence type="ECO:0000259" key="9">
    <source>
        <dbReference type="PROSITE" id="PS51918"/>
    </source>
</evidence>
<dbReference type="SMART" id="SM00729">
    <property type="entry name" value="Elp3"/>
    <property type="match status" value="1"/>
</dbReference>
<evidence type="ECO:0000259" key="8">
    <source>
        <dbReference type="PROSITE" id="PS51449"/>
    </source>
</evidence>
<evidence type="ECO:0000313" key="10">
    <source>
        <dbReference type="EMBL" id="AEE14930.1"/>
    </source>
</evidence>
<dbReference type="InterPro" id="IPR006638">
    <property type="entry name" value="Elp3/MiaA/NifB-like_rSAM"/>
</dbReference>
<keyword evidence="5" id="KW-0479">Metal-binding</keyword>
<reference evidence="10 11" key="1">
    <citation type="submission" date="2011-04" db="EMBL/GenBank/DDBJ databases">
        <title>The complete genome of Thermodesulfobium narugense DSM 14796.</title>
        <authorList>
            <consortium name="US DOE Joint Genome Institute (JGI-PGF)"/>
            <person name="Lucas S."/>
            <person name="Han J."/>
            <person name="Lapidus A."/>
            <person name="Bruce D."/>
            <person name="Goodwin L."/>
            <person name="Pitluck S."/>
            <person name="Peters L."/>
            <person name="Kyrpides N."/>
            <person name="Mavromatis K."/>
            <person name="Pagani I."/>
            <person name="Ivanova N."/>
            <person name="Ovchinnikova G."/>
            <person name="Zhang X."/>
            <person name="Saunders L."/>
            <person name="Detter J.C."/>
            <person name="Tapia R."/>
            <person name="Han C."/>
            <person name="Land M."/>
            <person name="Hauser L."/>
            <person name="Markowitz V."/>
            <person name="Cheng J.-F."/>
            <person name="Hugenholtz P."/>
            <person name="Woyke T."/>
            <person name="Wu D."/>
            <person name="Spring S."/>
            <person name="Schroeder M."/>
            <person name="Brambilla E."/>
            <person name="Klenk H.-P."/>
            <person name="Eisen J.A."/>
        </authorList>
    </citation>
    <scope>NUCLEOTIDE SEQUENCE [LARGE SCALE GENOMIC DNA]</scope>
    <source>
        <strain evidence="10 11">DSM 14796</strain>
    </source>
</reference>
<dbReference type="SFLD" id="SFLDS00029">
    <property type="entry name" value="Radical_SAM"/>
    <property type="match status" value="1"/>
</dbReference>
<protein>
    <submittedName>
        <fullName evidence="10">RNA modification enzyme, MiaB family</fullName>
    </submittedName>
</protein>
<dbReference type="eggNOG" id="COG0621">
    <property type="taxonomic scope" value="Bacteria"/>
</dbReference>
<dbReference type="InterPro" id="IPR007197">
    <property type="entry name" value="rSAM"/>
</dbReference>
<dbReference type="InterPro" id="IPR023404">
    <property type="entry name" value="rSAM_horseshoe"/>
</dbReference>
<dbReference type="InterPro" id="IPR013848">
    <property type="entry name" value="Methylthiotransferase_N"/>
</dbReference>
<dbReference type="Gene3D" id="3.80.30.20">
    <property type="entry name" value="tm_1862 like domain"/>
    <property type="match status" value="1"/>
</dbReference>
<dbReference type="GO" id="GO:0046872">
    <property type="term" value="F:metal ion binding"/>
    <property type="evidence" value="ECO:0007669"/>
    <property type="project" value="UniProtKB-KW"/>
</dbReference>
<comment type="cofactor">
    <cofactor evidence="1">
        <name>[4Fe-4S] cluster</name>
        <dbReference type="ChEBI" id="CHEBI:49883"/>
    </cofactor>
</comment>
<organism evidence="10 11">
    <name type="scientific">Thermodesulfobium narugense DSM 14796</name>
    <dbReference type="NCBI Taxonomy" id="747365"/>
    <lineage>
        <taxon>Bacteria</taxon>
        <taxon>Pseudomonadati</taxon>
        <taxon>Thermodesulfobiota</taxon>
        <taxon>Thermodesulfobiia</taxon>
        <taxon>Thermodesulfobiales</taxon>
        <taxon>Thermodesulfobiaceae</taxon>
        <taxon>Thermodesulfobium</taxon>
    </lineage>
</organism>
<dbReference type="PROSITE" id="PS51449">
    <property type="entry name" value="MTTASE_N"/>
    <property type="match status" value="1"/>
</dbReference>
<dbReference type="OrthoDB" id="9805215at2"/>
<sequence length="398" mass="45994">MILNKKVFSLALGCKVSQADLAKFKELFFPNYTEEVSASLSDVIILSSCAVTENAQKESIRILKKFSKLNKQIYFLGCAVTAYENLKKLFPQVIFFNNKELEELLSNKVIISNYHGRKRYILKVGDGCCRECTYCIIRYLRGPLRSRPFEDIKKEILMLRNVDEIVLSAIELALWGHDFGLNIVWLLDQIVRLLDNNNTKIRLGSIYPALLLNKEFVNFIANSNKIQPHLHLSLQSASPDVLKSMKRFTNVDKVLDKIFEIRDKRDNFLVSTDIIVGYPTESDRDFQMTIDFLDKLPLVRVHSFPFSARKGTVAFQLKPLDKKIILERQKKVTERFSQSRILEKFIGKEIFSPLWEREDENYIYGHSSNYIPIKANKSNLGITFLKGKSLDKNYLIVG</sequence>
<dbReference type="SFLD" id="SFLDG01082">
    <property type="entry name" value="B12-binding_domain_containing"/>
    <property type="match status" value="1"/>
</dbReference>
<evidence type="ECO:0000256" key="1">
    <source>
        <dbReference type="ARBA" id="ARBA00001966"/>
    </source>
</evidence>
<accession>M1E8G6</accession>
<dbReference type="RefSeq" id="WP_013756651.1">
    <property type="nucleotide sequence ID" value="NC_015499.1"/>
</dbReference>
<dbReference type="SUPFAM" id="SSF102114">
    <property type="entry name" value="Radical SAM enzymes"/>
    <property type="match status" value="1"/>
</dbReference>
<evidence type="ECO:0000256" key="6">
    <source>
        <dbReference type="ARBA" id="ARBA00023004"/>
    </source>
</evidence>
<dbReference type="GO" id="GO:0051539">
    <property type="term" value="F:4 iron, 4 sulfur cluster binding"/>
    <property type="evidence" value="ECO:0007669"/>
    <property type="project" value="UniProtKB-KW"/>
</dbReference>
<keyword evidence="3" id="KW-0808">Transferase</keyword>
<evidence type="ECO:0000256" key="2">
    <source>
        <dbReference type="ARBA" id="ARBA00022485"/>
    </source>
</evidence>
<dbReference type="Gene3D" id="3.40.50.12160">
    <property type="entry name" value="Methylthiotransferase, N-terminal domain"/>
    <property type="match status" value="1"/>
</dbReference>
<dbReference type="PROSITE" id="PS01278">
    <property type="entry name" value="MTTASE_RADICAL"/>
    <property type="match status" value="1"/>
</dbReference>
<keyword evidence="4" id="KW-0949">S-adenosyl-L-methionine</keyword>
<dbReference type="PANTHER" id="PTHR11918">
    <property type="entry name" value="RADICAL SAM PROTEINS"/>
    <property type="match status" value="1"/>
</dbReference>
<dbReference type="InterPro" id="IPR058240">
    <property type="entry name" value="rSAM_sf"/>
</dbReference>
<keyword evidence="11" id="KW-1185">Reference proteome</keyword>
<evidence type="ECO:0000256" key="3">
    <source>
        <dbReference type="ARBA" id="ARBA00022679"/>
    </source>
</evidence>
<dbReference type="PANTHER" id="PTHR11918:SF45">
    <property type="entry name" value="THREONYLCARBAMOYLADENOSINE TRNA METHYLTHIOTRANSFERASE"/>
    <property type="match status" value="1"/>
</dbReference>
<dbReference type="PROSITE" id="PS51918">
    <property type="entry name" value="RADICAL_SAM"/>
    <property type="match status" value="1"/>
</dbReference>
<evidence type="ECO:0000256" key="4">
    <source>
        <dbReference type="ARBA" id="ARBA00022691"/>
    </source>
</evidence>
<dbReference type="AlphaFoldDB" id="M1E8G6"/>
<dbReference type="GO" id="GO:0035598">
    <property type="term" value="F:tRNA (N(6)-L-threonylcarbamoyladenosine(37)-C(2))-methylthiotransferase activity"/>
    <property type="evidence" value="ECO:0007669"/>
    <property type="project" value="TreeGrafter"/>
</dbReference>
<evidence type="ECO:0000256" key="7">
    <source>
        <dbReference type="ARBA" id="ARBA00023014"/>
    </source>
</evidence>
<dbReference type="Proteomes" id="UP000011765">
    <property type="component" value="Chromosome"/>
</dbReference>
<dbReference type="Pfam" id="PF00919">
    <property type="entry name" value="UPF0004"/>
    <property type="match status" value="1"/>
</dbReference>
<dbReference type="EMBL" id="CP002690">
    <property type="protein sequence ID" value="AEE14930.1"/>
    <property type="molecule type" value="Genomic_DNA"/>
</dbReference>
<evidence type="ECO:0000313" key="11">
    <source>
        <dbReference type="Proteomes" id="UP000011765"/>
    </source>
</evidence>
<feature type="domain" description="MTTase N-terminal" evidence="8">
    <location>
        <begin position="5"/>
        <end position="113"/>
    </location>
</feature>
<keyword evidence="2" id="KW-0004">4Fe-4S</keyword>
<keyword evidence="7" id="KW-0411">Iron-sulfur</keyword>
<proteinExistence type="predicted"/>
<dbReference type="Pfam" id="PF04055">
    <property type="entry name" value="Radical_SAM"/>
    <property type="match status" value="1"/>
</dbReference>
<dbReference type="STRING" id="747365.Thena_1313"/>
<dbReference type="HOGENOM" id="CLU_018697_1_0_9"/>
<name>M1E8G6_9BACT</name>
<feature type="domain" description="Radical SAM core" evidence="9">
    <location>
        <begin position="114"/>
        <end position="335"/>
    </location>
</feature>
<dbReference type="InterPro" id="IPR020612">
    <property type="entry name" value="Methylthiotransferase_CS"/>
</dbReference>
<keyword evidence="6" id="KW-0408">Iron</keyword>
<evidence type="ECO:0000256" key="5">
    <source>
        <dbReference type="ARBA" id="ARBA00022723"/>
    </source>
</evidence>